<reference evidence="2" key="1">
    <citation type="submission" date="2020-08" db="EMBL/GenBank/DDBJ databases">
        <title>Multicomponent nature underlies the extraordinary mechanical properties of spider dragline silk.</title>
        <authorList>
            <person name="Kono N."/>
            <person name="Nakamura H."/>
            <person name="Mori M."/>
            <person name="Yoshida Y."/>
            <person name="Ohtoshi R."/>
            <person name="Malay A.D."/>
            <person name="Moran D.A.P."/>
            <person name="Tomita M."/>
            <person name="Numata K."/>
            <person name="Arakawa K."/>
        </authorList>
    </citation>
    <scope>NUCLEOTIDE SEQUENCE</scope>
</reference>
<accession>A0A8X7CK09</accession>
<name>A0A8X7CK09_9ARAC</name>
<dbReference type="EMBL" id="BMAV01016312">
    <property type="protein sequence ID" value="GFY66982.1"/>
    <property type="molecule type" value="Genomic_DNA"/>
</dbReference>
<organism evidence="2 3">
    <name type="scientific">Trichonephila inaurata madagascariensis</name>
    <dbReference type="NCBI Taxonomy" id="2747483"/>
    <lineage>
        <taxon>Eukaryota</taxon>
        <taxon>Metazoa</taxon>
        <taxon>Ecdysozoa</taxon>
        <taxon>Arthropoda</taxon>
        <taxon>Chelicerata</taxon>
        <taxon>Arachnida</taxon>
        <taxon>Araneae</taxon>
        <taxon>Araneomorphae</taxon>
        <taxon>Entelegynae</taxon>
        <taxon>Araneoidea</taxon>
        <taxon>Nephilidae</taxon>
        <taxon>Trichonephila</taxon>
        <taxon>Trichonephila inaurata</taxon>
    </lineage>
</organism>
<proteinExistence type="predicted"/>
<evidence type="ECO:0000256" key="1">
    <source>
        <dbReference type="SAM" id="MobiDB-lite"/>
    </source>
</evidence>
<sequence>MNARKQIKSKKEMLVPRYPPPRKEKGEGKLILRTSFVSGQQNLLHMTDLNSFKCVLEPLSFPSYSILIREFEKNSICRIPMPVSKNKKRGKKSEEWLYRLKIRIHLAVLLRCLWAVTA</sequence>
<protein>
    <submittedName>
        <fullName evidence="2">Uncharacterized protein</fullName>
    </submittedName>
</protein>
<dbReference type="AlphaFoldDB" id="A0A8X7CK09"/>
<dbReference type="Proteomes" id="UP000886998">
    <property type="component" value="Unassembled WGS sequence"/>
</dbReference>
<keyword evidence="3" id="KW-1185">Reference proteome</keyword>
<feature type="region of interest" description="Disordered" evidence="1">
    <location>
        <begin position="1"/>
        <end position="25"/>
    </location>
</feature>
<evidence type="ECO:0000313" key="2">
    <source>
        <dbReference type="EMBL" id="GFY66982.1"/>
    </source>
</evidence>
<comment type="caution">
    <text evidence="2">The sequence shown here is derived from an EMBL/GenBank/DDBJ whole genome shotgun (WGS) entry which is preliminary data.</text>
</comment>
<evidence type="ECO:0000313" key="3">
    <source>
        <dbReference type="Proteomes" id="UP000886998"/>
    </source>
</evidence>
<gene>
    <name evidence="2" type="ORF">TNIN_302081</name>
</gene>